<dbReference type="AlphaFoldDB" id="A0A4S2GZH1"/>
<evidence type="ECO:0000256" key="7">
    <source>
        <dbReference type="SAM" id="Phobius"/>
    </source>
</evidence>
<dbReference type="Proteomes" id="UP000308054">
    <property type="component" value="Unassembled WGS sequence"/>
</dbReference>
<evidence type="ECO:0000313" key="9">
    <source>
        <dbReference type="EMBL" id="TGY88605.1"/>
    </source>
</evidence>
<dbReference type="InterPro" id="IPR020846">
    <property type="entry name" value="MFS_dom"/>
</dbReference>
<evidence type="ECO:0000256" key="3">
    <source>
        <dbReference type="ARBA" id="ARBA00022692"/>
    </source>
</evidence>
<comment type="subcellular location">
    <subcellularLocation>
        <location evidence="1">Membrane</location>
        <topology evidence="1">Multi-pass membrane protein</topology>
    </subcellularLocation>
</comment>
<feature type="compositionally biased region" description="Basic and acidic residues" evidence="6">
    <location>
        <begin position="423"/>
        <end position="436"/>
    </location>
</feature>
<organism evidence="9 10">
    <name type="scientific">Marinicauda algicola</name>
    <dbReference type="NCBI Taxonomy" id="2029849"/>
    <lineage>
        <taxon>Bacteria</taxon>
        <taxon>Pseudomonadati</taxon>
        <taxon>Pseudomonadota</taxon>
        <taxon>Alphaproteobacteria</taxon>
        <taxon>Maricaulales</taxon>
        <taxon>Maricaulaceae</taxon>
        <taxon>Marinicauda</taxon>
    </lineage>
</organism>
<dbReference type="SUPFAM" id="SSF103473">
    <property type="entry name" value="MFS general substrate transporter"/>
    <property type="match status" value="1"/>
</dbReference>
<keyword evidence="3 7" id="KW-0812">Transmembrane</keyword>
<feature type="transmembrane region" description="Helical" evidence="7">
    <location>
        <begin position="54"/>
        <end position="79"/>
    </location>
</feature>
<sequence length="443" mass="46119">MTESGAAPAAGPKRAVSWYVLGVLLLVYSVNFMDRQLFAVLQERIRLDIGLADWQLGLLGGTMFAAFYAVLGLPFAWYADRANRVRLIAAACAVWSGFTALTGLAQSFLHLALARIGVAAGEAGGVAPSYSVISDFFGQHRRGFAIGVFSLGAPLGLMAGTLLGATIADATSWRWAFAVLGLPGLALAALLVLTVREPARGRLDEAAAPVPGAEAGLVAALRHLAATPSLRFFAAAAACTSFAGYGLYQWIPTFLQRSQAMALEDVGVALAPVFLFGMAGSVAGGWLADRLAPKLRGAYGFVPGIAQLAAAPLFFAALWVPGAGATIALLVLPTALSYVWLGPTLAAAQNLSRPEIRASVAALIAFFNNLIGFGLGPLVIGALSSWLTPALGAGEALRMALIWGTAFYVLGAVLFLAAGRADRRDRDGPRGADPRRLVRTGQP</sequence>
<feature type="transmembrane region" description="Helical" evidence="7">
    <location>
        <begin position="400"/>
        <end position="418"/>
    </location>
</feature>
<dbReference type="RefSeq" id="WP_135996451.1">
    <property type="nucleotide sequence ID" value="NZ_CP071057.1"/>
</dbReference>
<feature type="region of interest" description="Disordered" evidence="6">
    <location>
        <begin position="423"/>
        <end position="443"/>
    </location>
</feature>
<feature type="transmembrane region" description="Helical" evidence="7">
    <location>
        <begin position="360"/>
        <end position="380"/>
    </location>
</feature>
<dbReference type="PANTHER" id="PTHR23505">
    <property type="entry name" value="SPINSTER"/>
    <property type="match status" value="1"/>
</dbReference>
<dbReference type="GO" id="GO:0022857">
    <property type="term" value="F:transmembrane transporter activity"/>
    <property type="evidence" value="ECO:0007669"/>
    <property type="project" value="InterPro"/>
</dbReference>
<accession>A0A4S2GZH1</accession>
<reference evidence="9 10" key="1">
    <citation type="journal article" date="2017" name="Int. J. Syst. Evol. Microbiol.">
        <title>Marinicauda algicola sp. nov., isolated from a marine red alga Rhodosorus marinus.</title>
        <authorList>
            <person name="Jeong S.E."/>
            <person name="Jeon S.H."/>
            <person name="Chun B.H."/>
            <person name="Kim D.W."/>
            <person name="Jeon C.O."/>
        </authorList>
    </citation>
    <scope>NUCLEOTIDE SEQUENCE [LARGE SCALE GENOMIC DNA]</scope>
    <source>
        <strain evidence="9 10">JCM 31718</strain>
    </source>
</reference>
<proteinExistence type="predicted"/>
<keyword evidence="5 7" id="KW-0472">Membrane</keyword>
<feature type="transmembrane region" description="Helical" evidence="7">
    <location>
        <begin position="230"/>
        <end position="248"/>
    </location>
</feature>
<keyword evidence="4 7" id="KW-1133">Transmembrane helix</keyword>
<dbReference type="GO" id="GO:0016020">
    <property type="term" value="C:membrane"/>
    <property type="evidence" value="ECO:0007669"/>
    <property type="project" value="UniProtKB-SubCell"/>
</dbReference>
<dbReference type="Pfam" id="PF07690">
    <property type="entry name" value="MFS_1"/>
    <property type="match status" value="1"/>
</dbReference>
<keyword evidence="10" id="KW-1185">Reference proteome</keyword>
<feature type="domain" description="Major facilitator superfamily (MFS) profile" evidence="8">
    <location>
        <begin position="20"/>
        <end position="423"/>
    </location>
</feature>
<dbReference type="PANTHER" id="PTHR23505:SF79">
    <property type="entry name" value="PROTEIN SPINSTER"/>
    <property type="match status" value="1"/>
</dbReference>
<dbReference type="InterPro" id="IPR011701">
    <property type="entry name" value="MFS"/>
</dbReference>
<dbReference type="EMBL" id="SRXW01000003">
    <property type="protein sequence ID" value="TGY88605.1"/>
    <property type="molecule type" value="Genomic_DNA"/>
</dbReference>
<feature type="transmembrane region" description="Helical" evidence="7">
    <location>
        <begin position="268"/>
        <end position="288"/>
    </location>
</feature>
<feature type="transmembrane region" description="Helical" evidence="7">
    <location>
        <begin position="16"/>
        <end position="33"/>
    </location>
</feature>
<feature type="transmembrane region" description="Helical" evidence="7">
    <location>
        <begin position="300"/>
        <end position="320"/>
    </location>
</feature>
<dbReference type="CDD" id="cd17328">
    <property type="entry name" value="MFS_spinster_like"/>
    <property type="match status" value="1"/>
</dbReference>
<feature type="transmembrane region" description="Helical" evidence="7">
    <location>
        <begin position="144"/>
        <end position="167"/>
    </location>
</feature>
<protein>
    <submittedName>
        <fullName evidence="9">MFS transporter</fullName>
    </submittedName>
</protein>
<dbReference type="InterPro" id="IPR044770">
    <property type="entry name" value="MFS_spinster-like"/>
</dbReference>
<feature type="transmembrane region" description="Helical" evidence="7">
    <location>
        <begin position="173"/>
        <end position="193"/>
    </location>
</feature>
<evidence type="ECO:0000313" key="10">
    <source>
        <dbReference type="Proteomes" id="UP000308054"/>
    </source>
</evidence>
<evidence type="ECO:0000256" key="1">
    <source>
        <dbReference type="ARBA" id="ARBA00004141"/>
    </source>
</evidence>
<feature type="transmembrane region" description="Helical" evidence="7">
    <location>
        <begin position="326"/>
        <end position="348"/>
    </location>
</feature>
<keyword evidence="2" id="KW-0813">Transport</keyword>
<comment type="caution">
    <text evidence="9">The sequence shown here is derived from an EMBL/GenBank/DDBJ whole genome shotgun (WGS) entry which is preliminary data.</text>
</comment>
<evidence type="ECO:0000256" key="6">
    <source>
        <dbReference type="SAM" id="MobiDB-lite"/>
    </source>
</evidence>
<name>A0A4S2GZH1_9PROT</name>
<dbReference type="PROSITE" id="PS50850">
    <property type="entry name" value="MFS"/>
    <property type="match status" value="1"/>
</dbReference>
<evidence type="ECO:0000259" key="8">
    <source>
        <dbReference type="PROSITE" id="PS50850"/>
    </source>
</evidence>
<evidence type="ECO:0000256" key="4">
    <source>
        <dbReference type="ARBA" id="ARBA00022989"/>
    </source>
</evidence>
<evidence type="ECO:0000256" key="5">
    <source>
        <dbReference type="ARBA" id="ARBA00023136"/>
    </source>
</evidence>
<dbReference type="InterPro" id="IPR036259">
    <property type="entry name" value="MFS_trans_sf"/>
</dbReference>
<evidence type="ECO:0000256" key="2">
    <source>
        <dbReference type="ARBA" id="ARBA00022448"/>
    </source>
</evidence>
<dbReference type="Gene3D" id="1.20.1250.20">
    <property type="entry name" value="MFS general substrate transporter like domains"/>
    <property type="match status" value="2"/>
</dbReference>
<gene>
    <name evidence="9" type="ORF">E5163_12395</name>
</gene>
<dbReference type="OrthoDB" id="7473300at2"/>